<organism evidence="2 3">
    <name type="scientific">Dolichospermum heterosporum TAC447</name>
    <dbReference type="NCBI Taxonomy" id="747523"/>
    <lineage>
        <taxon>Bacteria</taxon>
        <taxon>Bacillati</taxon>
        <taxon>Cyanobacteriota</taxon>
        <taxon>Cyanophyceae</taxon>
        <taxon>Nostocales</taxon>
        <taxon>Aphanizomenonaceae</taxon>
        <taxon>Dolichospermum</taxon>
        <taxon>Dolichospermum heterosporum</taxon>
    </lineage>
</organism>
<dbReference type="Proteomes" id="UP001057561">
    <property type="component" value="Chromosome"/>
</dbReference>
<gene>
    <name evidence="2" type="ORF">NG743_24500</name>
</gene>
<accession>A0ABY5LT05</accession>
<name>A0ABY5LT05_9CYAN</name>
<keyword evidence="1" id="KW-0732">Signal</keyword>
<proteinExistence type="predicted"/>
<protein>
    <recommendedName>
        <fullName evidence="4">Spore coat protein U domain-containing protein</fullName>
    </recommendedName>
</protein>
<evidence type="ECO:0000313" key="3">
    <source>
        <dbReference type="Proteomes" id="UP001057561"/>
    </source>
</evidence>
<reference evidence="2" key="1">
    <citation type="submission" date="2022-06" db="EMBL/GenBank/DDBJ databases">
        <title>Nostosin G and Spiroidesin B from the Cyanobacterium Dolichospermum sp. NIES-1697.</title>
        <authorList>
            <person name="Phan C.-S."/>
            <person name="Mehjabin J.J."/>
            <person name="Anas A.R.J."/>
            <person name="Hayasaka M."/>
            <person name="Onoki R."/>
            <person name="Wang J."/>
            <person name="Umezawa T."/>
            <person name="Washio K."/>
            <person name="Morikawa M."/>
            <person name="Okino T."/>
        </authorList>
    </citation>
    <scope>NUCLEOTIDE SEQUENCE</scope>
    <source>
        <strain evidence="2">NIES-1697</strain>
    </source>
</reference>
<feature type="signal peptide" evidence="1">
    <location>
        <begin position="1"/>
        <end position="24"/>
    </location>
</feature>
<feature type="chain" id="PRO_5046761492" description="Spore coat protein U domain-containing protein" evidence="1">
    <location>
        <begin position="25"/>
        <end position="181"/>
    </location>
</feature>
<keyword evidence="3" id="KW-1185">Reference proteome</keyword>
<evidence type="ECO:0000256" key="1">
    <source>
        <dbReference type="SAM" id="SignalP"/>
    </source>
</evidence>
<sequence length="181" mass="18126">MKRISLISALVLGGSFLLAPVAKADQTLNMDFTGIAQANCSFTNLTSGAIVARGRDLGTISSSSGTSIGATAGVTPKAAGATVSCNSGTAFFVDTPVADPANSPITLASTKSVLKAGEASVEAYTASPGTGLPGTSVRSDGFVQVPVSEPTPLTVDMNVQATSNIPVGIYKYTVLITAVPQ</sequence>
<dbReference type="EMBL" id="CP099464">
    <property type="protein sequence ID" value="UUO15128.1"/>
    <property type="molecule type" value="Genomic_DNA"/>
</dbReference>
<dbReference type="RefSeq" id="WP_039201628.1">
    <property type="nucleotide sequence ID" value="NZ_CP099464.1"/>
</dbReference>
<evidence type="ECO:0008006" key="4">
    <source>
        <dbReference type="Google" id="ProtNLM"/>
    </source>
</evidence>
<evidence type="ECO:0000313" key="2">
    <source>
        <dbReference type="EMBL" id="UUO15128.1"/>
    </source>
</evidence>